<gene>
    <name evidence="20" type="ORF">BRAA03T10814Z</name>
</gene>
<dbReference type="FunFam" id="3.80.10.10:FF:000234">
    <property type="entry name" value="Probable inactive receptor kinase RLK902"/>
    <property type="match status" value="1"/>
</dbReference>
<feature type="signal peptide" evidence="17">
    <location>
        <begin position="1"/>
        <end position="19"/>
    </location>
</feature>
<proteinExistence type="predicted"/>
<dbReference type="InterPro" id="IPR001611">
    <property type="entry name" value="Leu-rich_rpt"/>
</dbReference>
<evidence type="ECO:0000256" key="4">
    <source>
        <dbReference type="ARBA" id="ARBA00022553"/>
    </source>
</evidence>
<dbReference type="Pfam" id="PF00560">
    <property type="entry name" value="LRR_1"/>
    <property type="match status" value="2"/>
</dbReference>
<accession>A0A3P5ZGC9</accession>
<dbReference type="InterPro" id="IPR023313">
    <property type="entry name" value="UBQ-conjugating_AS"/>
</dbReference>
<organism evidence="20">
    <name type="scientific">Brassica campestris</name>
    <name type="common">Field mustard</name>
    <dbReference type="NCBI Taxonomy" id="3711"/>
    <lineage>
        <taxon>Eukaryota</taxon>
        <taxon>Viridiplantae</taxon>
        <taxon>Streptophyta</taxon>
        <taxon>Embryophyta</taxon>
        <taxon>Tracheophyta</taxon>
        <taxon>Spermatophyta</taxon>
        <taxon>Magnoliopsida</taxon>
        <taxon>eudicotyledons</taxon>
        <taxon>Gunneridae</taxon>
        <taxon>Pentapetalae</taxon>
        <taxon>rosids</taxon>
        <taxon>malvids</taxon>
        <taxon>Brassicales</taxon>
        <taxon>Brassicaceae</taxon>
        <taxon>Brassiceae</taxon>
        <taxon>Brassica</taxon>
    </lineage>
</organism>
<dbReference type="CDD" id="cd23792">
    <property type="entry name" value="UBCc_UBE2D"/>
    <property type="match status" value="1"/>
</dbReference>
<dbReference type="FunFam" id="3.10.110.10:FF:000101">
    <property type="entry name" value="Ubiquitin-conjugating enzyme E2 D2"/>
    <property type="match status" value="1"/>
</dbReference>
<name>A0A3P5ZGC9_BRACM</name>
<evidence type="ECO:0000259" key="19">
    <source>
        <dbReference type="PROSITE" id="PS50127"/>
    </source>
</evidence>
<dbReference type="SUPFAM" id="SSF52058">
    <property type="entry name" value="L domain-like"/>
    <property type="match status" value="1"/>
</dbReference>
<comment type="pathway">
    <text evidence="3">Protein modification; protein ubiquitination.</text>
</comment>
<evidence type="ECO:0000256" key="3">
    <source>
        <dbReference type="ARBA" id="ARBA00004906"/>
    </source>
</evidence>
<dbReference type="Pfam" id="PF00179">
    <property type="entry name" value="UQ_con"/>
    <property type="match status" value="1"/>
</dbReference>
<evidence type="ECO:0000256" key="16">
    <source>
        <dbReference type="SAM" id="Phobius"/>
    </source>
</evidence>
<comment type="subcellular location">
    <subcellularLocation>
        <location evidence="2">Membrane</location>
    </subcellularLocation>
</comment>
<dbReference type="SUPFAM" id="SSF54495">
    <property type="entry name" value="UBC-like"/>
    <property type="match status" value="1"/>
</dbReference>
<dbReference type="InterPro" id="IPR000608">
    <property type="entry name" value="UBC"/>
</dbReference>
<feature type="transmembrane region" description="Helical" evidence="16">
    <location>
        <begin position="233"/>
        <end position="256"/>
    </location>
</feature>
<evidence type="ECO:0000256" key="9">
    <source>
        <dbReference type="ARBA" id="ARBA00022737"/>
    </source>
</evidence>
<evidence type="ECO:0000256" key="13">
    <source>
        <dbReference type="ARBA" id="ARBA00022989"/>
    </source>
</evidence>
<evidence type="ECO:0000256" key="12">
    <source>
        <dbReference type="ARBA" id="ARBA00022840"/>
    </source>
</evidence>
<evidence type="ECO:0000256" key="2">
    <source>
        <dbReference type="ARBA" id="ARBA00004370"/>
    </source>
</evidence>
<dbReference type="GO" id="GO:0016020">
    <property type="term" value="C:membrane"/>
    <property type="evidence" value="ECO:0007669"/>
    <property type="project" value="UniProtKB-SubCell"/>
</dbReference>
<evidence type="ECO:0000256" key="17">
    <source>
        <dbReference type="SAM" id="SignalP"/>
    </source>
</evidence>
<dbReference type="InterPro" id="IPR001245">
    <property type="entry name" value="Ser-Thr/Tyr_kinase_cat_dom"/>
</dbReference>
<evidence type="ECO:0008006" key="21">
    <source>
        <dbReference type="Google" id="ProtNLM"/>
    </source>
</evidence>
<dbReference type="InterPro" id="IPR050994">
    <property type="entry name" value="At_inactive_RLKs"/>
</dbReference>
<dbReference type="Pfam" id="PF07714">
    <property type="entry name" value="PK_Tyr_Ser-Thr"/>
    <property type="match status" value="1"/>
</dbReference>
<evidence type="ECO:0000256" key="10">
    <source>
        <dbReference type="ARBA" id="ARBA00022741"/>
    </source>
</evidence>
<dbReference type="GO" id="GO:0061631">
    <property type="term" value="F:ubiquitin conjugating enzyme activity"/>
    <property type="evidence" value="ECO:0007669"/>
    <property type="project" value="UniProtKB-EC"/>
</dbReference>
<keyword evidence="5" id="KW-0433">Leucine-rich repeat</keyword>
<keyword evidence="7 16" id="KW-0812">Transmembrane</keyword>
<dbReference type="InterPro" id="IPR013210">
    <property type="entry name" value="LRR_N_plant-typ"/>
</dbReference>
<keyword evidence="10" id="KW-0547">Nucleotide-binding</keyword>
<feature type="domain" description="UBC core" evidence="19">
    <location>
        <begin position="599"/>
        <end position="783"/>
    </location>
</feature>
<sequence length="784" mass="87407">MKSQVLVLVLIGAIFCIEAETIREDKHALLQFISNISHSHSLNWSPTLPICTKWTGVTCDSNHSSVIALHLAASGLRGHLQLKDIARLTNLRFLILSSNNISGPFPPSFQALKNLTELRLDFNEFSGPLPDEFSSWERLRVLDLSNNRFNGSIPSSIEKLAQLHSLNLAYNKFSGEIPNLHVPGLKLLDLAHNNLTGTIPESLQRFPLSAFVGNSVSSSKLAPVRKHHHHNHAVLVIALSACFATLALLAILLVIIHNREEQRRTTKEKPSKRRNDSDPNLGEGGNKIVFFEGKNLVFDLEDLLRASAEVLGKGPFGTTYKVDVEDSATIVVKRIKEVCVPQREFEQQIEHLGSIKHENVATLRGYFYSKEEKLVVYDYYEHGSLSTLLHGNRCLTNRKPLDWETRLNMVYGAARGVAHIHSQSGGSKLVVHGNIKSSNVFLNGKGYGCVSGAGMAALMHSLPRHASGYRAPEIADTRKGTQPSDVYSFGVLIFEVLTGKAEVGNLVRWVNSVVREEWTGEVFDEELMRCTQVEEEMVEMLQVGMVCTGRLPEKRPKMSEVVRMVEEIRPEKLASGYRSEVSTGSTPIGSISGSPFLDMASKRILKELKDLQKDPPTSCSAVLDFSVWNKSLYVSFCYLSECRSCNSIWDLVLFMFFITGPVAEDMFHWQATIMGPTDSPYAGGVFLVTIHFPPDYPFKPPKVAFRTKVFHPNINSNGSICLDILKEQWSPALTISKVLLSICSLLTDPNPDDPLVPEIAHMYKTDKNKYESTARSWTQKYAMG</sequence>
<feature type="chain" id="PRO_5018333308" description="Protein kinase domain-containing protein" evidence="17">
    <location>
        <begin position="20"/>
        <end position="784"/>
    </location>
</feature>
<protein>
    <recommendedName>
        <fullName evidence="21">Protein kinase domain-containing protein</fullName>
    </recommendedName>
</protein>
<evidence type="ECO:0000256" key="14">
    <source>
        <dbReference type="ARBA" id="ARBA00023136"/>
    </source>
</evidence>
<dbReference type="FunFam" id="1.10.510.10:FF:001283">
    <property type="entry name" value="Probable inactive receptor kinase At5g53320"/>
    <property type="match status" value="1"/>
</dbReference>
<dbReference type="SUPFAM" id="SSF56112">
    <property type="entry name" value="Protein kinase-like (PK-like)"/>
    <property type="match status" value="1"/>
</dbReference>
<evidence type="ECO:0000259" key="18">
    <source>
        <dbReference type="PROSITE" id="PS50011"/>
    </source>
</evidence>
<dbReference type="Pfam" id="PF13855">
    <property type="entry name" value="LRR_8"/>
    <property type="match status" value="1"/>
</dbReference>
<dbReference type="AlphaFoldDB" id="A0A3P5ZGC9"/>
<dbReference type="PROSITE" id="PS50127">
    <property type="entry name" value="UBC_2"/>
    <property type="match status" value="1"/>
</dbReference>
<dbReference type="GO" id="GO:0005524">
    <property type="term" value="F:ATP binding"/>
    <property type="evidence" value="ECO:0007669"/>
    <property type="project" value="UniProtKB-KW"/>
</dbReference>
<feature type="domain" description="Protein kinase" evidence="18">
    <location>
        <begin position="305"/>
        <end position="568"/>
    </location>
</feature>
<keyword evidence="6" id="KW-0808">Transferase</keyword>
<dbReference type="InterPro" id="IPR011009">
    <property type="entry name" value="Kinase-like_dom_sf"/>
</dbReference>
<keyword evidence="9" id="KW-0677">Repeat</keyword>
<evidence type="ECO:0000256" key="7">
    <source>
        <dbReference type="ARBA" id="ARBA00022692"/>
    </source>
</evidence>
<evidence type="ECO:0000256" key="11">
    <source>
        <dbReference type="ARBA" id="ARBA00022786"/>
    </source>
</evidence>
<feature type="active site" description="Glycyl thioester intermediate" evidence="15">
    <location>
        <position position="721"/>
    </location>
</feature>
<keyword evidence="4" id="KW-0597">Phosphoprotein</keyword>
<dbReference type="EMBL" id="LR031572">
    <property type="protein sequence ID" value="VDC79596.1"/>
    <property type="molecule type" value="Genomic_DNA"/>
</dbReference>
<dbReference type="InterPro" id="IPR032675">
    <property type="entry name" value="LRR_dom_sf"/>
</dbReference>
<dbReference type="InterPro" id="IPR000719">
    <property type="entry name" value="Prot_kinase_dom"/>
</dbReference>
<dbReference type="Gene3D" id="1.10.510.10">
    <property type="entry name" value="Transferase(Phosphotransferase) domain 1"/>
    <property type="match status" value="1"/>
</dbReference>
<dbReference type="Pfam" id="PF08263">
    <property type="entry name" value="LRRNT_2"/>
    <property type="match status" value="1"/>
</dbReference>
<evidence type="ECO:0000256" key="15">
    <source>
        <dbReference type="PROSITE-ProRule" id="PRU10133"/>
    </source>
</evidence>
<dbReference type="Gene3D" id="3.30.200.20">
    <property type="entry name" value="Phosphorylase Kinase, domain 1"/>
    <property type="match status" value="1"/>
</dbReference>
<evidence type="ECO:0000256" key="1">
    <source>
        <dbReference type="ARBA" id="ARBA00000485"/>
    </source>
</evidence>
<keyword evidence="13 16" id="KW-1133">Transmembrane helix</keyword>
<evidence type="ECO:0000256" key="8">
    <source>
        <dbReference type="ARBA" id="ARBA00022729"/>
    </source>
</evidence>
<dbReference type="InterPro" id="IPR016135">
    <property type="entry name" value="UBQ-conjugating_enzyme/RWD"/>
</dbReference>
<reference evidence="20" key="1">
    <citation type="submission" date="2018-11" db="EMBL/GenBank/DDBJ databases">
        <authorList>
            <consortium name="Genoscope - CEA"/>
            <person name="William W."/>
        </authorList>
    </citation>
    <scope>NUCLEOTIDE SEQUENCE</scope>
</reference>
<keyword evidence="8 17" id="KW-0732">Signal</keyword>
<dbReference type="PANTHER" id="PTHR48010:SF1">
    <property type="entry name" value="PROTEIN KINASE DOMAIN-CONTAINING PROTEIN"/>
    <property type="match status" value="1"/>
</dbReference>
<dbReference type="Gene3D" id="3.80.10.10">
    <property type="entry name" value="Ribonuclease Inhibitor"/>
    <property type="match status" value="1"/>
</dbReference>
<dbReference type="PROSITE" id="PS00183">
    <property type="entry name" value="UBC_1"/>
    <property type="match status" value="1"/>
</dbReference>
<evidence type="ECO:0000313" key="20">
    <source>
        <dbReference type="EMBL" id="VDC79596.1"/>
    </source>
</evidence>
<evidence type="ECO:0000256" key="5">
    <source>
        <dbReference type="ARBA" id="ARBA00022614"/>
    </source>
</evidence>
<dbReference type="PROSITE" id="PS50011">
    <property type="entry name" value="PROTEIN_KINASE_DOM"/>
    <property type="match status" value="1"/>
</dbReference>
<comment type="catalytic activity">
    <reaction evidence="1">
        <text>S-ubiquitinyl-[E1 ubiquitin-activating enzyme]-L-cysteine + [E2 ubiquitin-conjugating enzyme]-L-cysteine = [E1 ubiquitin-activating enzyme]-L-cysteine + S-ubiquitinyl-[E2 ubiquitin-conjugating enzyme]-L-cysteine.</text>
        <dbReference type="EC" id="2.3.2.23"/>
    </reaction>
</comment>
<dbReference type="FunFam" id="3.30.200.20:FF:000307">
    <property type="entry name" value="pollen receptor-like kinase 1"/>
    <property type="match status" value="1"/>
</dbReference>
<dbReference type="Gene3D" id="3.10.110.10">
    <property type="entry name" value="Ubiquitin Conjugating Enzyme"/>
    <property type="match status" value="1"/>
</dbReference>
<keyword evidence="14 16" id="KW-0472">Membrane</keyword>
<keyword evidence="11" id="KW-0833">Ubl conjugation pathway</keyword>
<keyword evidence="12" id="KW-0067">ATP-binding</keyword>
<dbReference type="GO" id="GO:0004672">
    <property type="term" value="F:protein kinase activity"/>
    <property type="evidence" value="ECO:0007669"/>
    <property type="project" value="InterPro"/>
</dbReference>
<dbReference type="PANTHER" id="PTHR48010">
    <property type="entry name" value="OS05G0588300 PROTEIN"/>
    <property type="match status" value="1"/>
</dbReference>
<evidence type="ECO:0000256" key="6">
    <source>
        <dbReference type="ARBA" id="ARBA00022679"/>
    </source>
</evidence>
<dbReference type="SMART" id="SM00212">
    <property type="entry name" value="UBCc"/>
    <property type="match status" value="1"/>
</dbReference>